<name>Q2ND18_ERYLH</name>
<reference evidence="3" key="1">
    <citation type="journal article" date="2009" name="J. Bacteriol.">
        <title>Complete genome sequence of Erythrobacter litoralis HTCC2594.</title>
        <authorList>
            <person name="Oh H.M."/>
            <person name="Giovannoni S.J."/>
            <person name="Ferriera S."/>
            <person name="Johnson J."/>
            <person name="Cho J.C."/>
        </authorList>
    </citation>
    <scope>NUCLEOTIDE SEQUENCE [LARGE SCALE GENOMIC DNA]</scope>
    <source>
        <strain evidence="3">HTCC2594</strain>
    </source>
</reference>
<gene>
    <name evidence="2" type="ordered locus">ELI_01655</name>
</gene>
<organism evidence="2 3">
    <name type="scientific">Erythrobacter litoralis (strain HTCC2594)</name>
    <dbReference type="NCBI Taxonomy" id="314225"/>
    <lineage>
        <taxon>Bacteria</taxon>
        <taxon>Pseudomonadati</taxon>
        <taxon>Pseudomonadota</taxon>
        <taxon>Alphaproteobacteria</taxon>
        <taxon>Sphingomonadales</taxon>
        <taxon>Erythrobacteraceae</taxon>
        <taxon>Erythrobacter/Porphyrobacter group</taxon>
        <taxon>Erythrobacter</taxon>
    </lineage>
</organism>
<feature type="compositionally biased region" description="Gly residues" evidence="1">
    <location>
        <begin position="20"/>
        <end position="32"/>
    </location>
</feature>
<dbReference type="eggNOG" id="ENOG503019G">
    <property type="taxonomic scope" value="Bacteria"/>
</dbReference>
<proteinExistence type="predicted"/>
<feature type="compositionally biased region" description="Basic and acidic residues" evidence="1">
    <location>
        <begin position="35"/>
        <end position="46"/>
    </location>
</feature>
<sequence length="330" mass="35416">MATIAAGALMASGALAQPGNGKGQGNERGGGPPAKAEKGPKADRGGGPRMRGNPRDDGGVEKTRGNRGNAAARNDDNAKRKAGADGRAQVERGQSGRNRDAGPPARGNGQSASRGASRAFESARRYEDGGRDFDLFREYDRALGAYDGCPPGLAKKYNGCTPPGLARQRASYSPSFFGYSGFGGGPFYYDDGYLLRLGEGGLISAAIPLLGGALGIGNTWPSYYQPVELRPYYRDYYGLEPNGYRYANNTIYRVDPQTAAIQSVAALLTGDEFVVGQPAPRGYDIYNVPYRYRDQYVDGPDGYYRYSDGYVYRMDPETRLVAAAIELALN</sequence>
<dbReference type="KEGG" id="eli:ELI_01655"/>
<dbReference type="STRING" id="314225.ELI_01655"/>
<dbReference type="AlphaFoldDB" id="Q2ND18"/>
<feature type="compositionally biased region" description="Basic and acidic residues" evidence="1">
    <location>
        <begin position="53"/>
        <end position="64"/>
    </location>
</feature>
<keyword evidence="3" id="KW-1185">Reference proteome</keyword>
<feature type="region of interest" description="Disordered" evidence="1">
    <location>
        <begin position="1"/>
        <end position="124"/>
    </location>
</feature>
<dbReference type="Proteomes" id="UP000008808">
    <property type="component" value="Chromosome"/>
</dbReference>
<evidence type="ECO:0000313" key="3">
    <source>
        <dbReference type="Proteomes" id="UP000008808"/>
    </source>
</evidence>
<feature type="compositionally biased region" description="Low complexity" evidence="1">
    <location>
        <begin position="1"/>
        <end position="19"/>
    </location>
</feature>
<accession>Q2ND18</accession>
<dbReference type="HOGENOM" id="CLU_760393_0_0_5"/>
<feature type="compositionally biased region" description="Basic and acidic residues" evidence="1">
    <location>
        <begin position="73"/>
        <end position="90"/>
    </location>
</feature>
<dbReference type="EMBL" id="CP000157">
    <property type="protein sequence ID" value="ABC62423.1"/>
    <property type="molecule type" value="Genomic_DNA"/>
</dbReference>
<evidence type="ECO:0000256" key="1">
    <source>
        <dbReference type="SAM" id="MobiDB-lite"/>
    </source>
</evidence>
<protein>
    <submittedName>
        <fullName evidence="2">Uncharacterized protein</fullName>
    </submittedName>
</protein>
<evidence type="ECO:0000313" key="2">
    <source>
        <dbReference type="EMBL" id="ABC62423.1"/>
    </source>
</evidence>